<dbReference type="PROSITE" id="PS00028">
    <property type="entry name" value="ZINC_FINGER_C2H2_1"/>
    <property type="match status" value="1"/>
</dbReference>
<dbReference type="KEGG" id="btab:109042745"/>
<keyword evidence="1" id="KW-0862">Zinc</keyword>
<name>A0A9P0A4V5_BEMTA</name>
<organism evidence="4 5">
    <name type="scientific">Bemisia tabaci</name>
    <name type="common">Sweetpotato whitefly</name>
    <name type="synonym">Aleurodes tabaci</name>
    <dbReference type="NCBI Taxonomy" id="7038"/>
    <lineage>
        <taxon>Eukaryota</taxon>
        <taxon>Metazoa</taxon>
        <taxon>Ecdysozoa</taxon>
        <taxon>Arthropoda</taxon>
        <taxon>Hexapoda</taxon>
        <taxon>Insecta</taxon>
        <taxon>Pterygota</taxon>
        <taxon>Neoptera</taxon>
        <taxon>Paraneoptera</taxon>
        <taxon>Hemiptera</taxon>
        <taxon>Sternorrhyncha</taxon>
        <taxon>Aleyrodoidea</taxon>
        <taxon>Aleyrodidae</taxon>
        <taxon>Aleyrodinae</taxon>
        <taxon>Bemisia</taxon>
    </lineage>
</organism>
<keyword evidence="1" id="KW-0863">Zinc-finger</keyword>
<dbReference type="GO" id="GO:0008270">
    <property type="term" value="F:zinc ion binding"/>
    <property type="evidence" value="ECO:0007669"/>
    <property type="project" value="UniProtKB-KW"/>
</dbReference>
<accession>A0A9P0A4V5</accession>
<evidence type="ECO:0000256" key="1">
    <source>
        <dbReference type="PROSITE-ProRule" id="PRU00042"/>
    </source>
</evidence>
<dbReference type="Proteomes" id="UP001152759">
    <property type="component" value="Chromosome 2"/>
</dbReference>
<feature type="region of interest" description="Disordered" evidence="2">
    <location>
        <begin position="140"/>
        <end position="160"/>
    </location>
</feature>
<gene>
    <name evidence="4" type="ORF">BEMITA_LOCUS3656</name>
</gene>
<dbReference type="InterPro" id="IPR013087">
    <property type="entry name" value="Znf_C2H2_type"/>
</dbReference>
<sequence>MSQDIKAPGISEGGFTGSTSQSEFFANKFLTVAEELSTPDPRTDISNPKGADEFILENQTVEHSENKHLAQCPTLRQGDFQNHFGHCSLVTQKLKNEESSSGLEQLLTTFGAENCCSCHDDSCYQIRKTADSKALLKSLQDRKEKSTKEGLKSNTSSVSAKIQPETHIMSPPINFTRLIDSEALGFSKNDSLWTTALPAHGKIDISQNITERIRETGLGSSTLKVNHQWRRRSVPYEGRPDRKVNVLQCNYPRSTQSNLSKIVYSCAHCNFKSYGSKKFLKQHLISCTENSACTPGTDGKPLEIPCGSHTSQHFNSTSACGSENSHLSLKKDEKFVLESAGCSKSLYEDGQYKSSNFSSGKSCGNPLPSSSSSKTSDLSSSYMEKYVSLPAFKQLLRCKYCYVKFEQYSDFKTHMKMHPSEGLLSCALCPYKSTYQNNIEEHVMSHHGCVNILLCM</sequence>
<dbReference type="InterPro" id="IPR036236">
    <property type="entry name" value="Znf_C2H2_sf"/>
</dbReference>
<dbReference type="Gene3D" id="3.30.160.60">
    <property type="entry name" value="Classic Zinc Finger"/>
    <property type="match status" value="1"/>
</dbReference>
<feature type="region of interest" description="Disordered" evidence="2">
    <location>
        <begin position="357"/>
        <end position="377"/>
    </location>
</feature>
<feature type="domain" description="C2H2-type" evidence="3">
    <location>
        <begin position="396"/>
        <end position="423"/>
    </location>
</feature>
<evidence type="ECO:0000256" key="2">
    <source>
        <dbReference type="SAM" id="MobiDB-lite"/>
    </source>
</evidence>
<dbReference type="PROSITE" id="PS50157">
    <property type="entry name" value="ZINC_FINGER_C2H2_2"/>
    <property type="match status" value="1"/>
</dbReference>
<dbReference type="SUPFAM" id="SSF57667">
    <property type="entry name" value="beta-beta-alpha zinc fingers"/>
    <property type="match status" value="1"/>
</dbReference>
<evidence type="ECO:0000313" key="4">
    <source>
        <dbReference type="EMBL" id="CAH0384311.1"/>
    </source>
</evidence>
<dbReference type="SMART" id="SM00355">
    <property type="entry name" value="ZnF_C2H2"/>
    <property type="match status" value="3"/>
</dbReference>
<feature type="compositionally biased region" description="Basic and acidic residues" evidence="2">
    <location>
        <begin position="140"/>
        <end position="151"/>
    </location>
</feature>
<dbReference type="EMBL" id="OU963863">
    <property type="protein sequence ID" value="CAH0384311.1"/>
    <property type="molecule type" value="Genomic_DNA"/>
</dbReference>
<dbReference type="AlphaFoldDB" id="A0A9P0A4V5"/>
<proteinExistence type="predicted"/>
<protein>
    <recommendedName>
        <fullName evidence="3">C2H2-type domain-containing protein</fullName>
    </recommendedName>
</protein>
<evidence type="ECO:0000259" key="3">
    <source>
        <dbReference type="PROSITE" id="PS50157"/>
    </source>
</evidence>
<keyword evidence="5" id="KW-1185">Reference proteome</keyword>
<keyword evidence="1" id="KW-0479">Metal-binding</keyword>
<reference evidence="4" key="1">
    <citation type="submission" date="2021-12" db="EMBL/GenBank/DDBJ databases">
        <authorList>
            <person name="King R."/>
        </authorList>
    </citation>
    <scope>NUCLEOTIDE SEQUENCE</scope>
</reference>
<evidence type="ECO:0000313" key="5">
    <source>
        <dbReference type="Proteomes" id="UP001152759"/>
    </source>
</evidence>